<gene>
    <name evidence="2" type="ORF">SK608_0230</name>
</gene>
<keyword evidence="1" id="KW-1133">Transmembrane helix</keyword>
<evidence type="ECO:0000256" key="1">
    <source>
        <dbReference type="SAM" id="Phobius"/>
    </source>
</evidence>
<dbReference type="EMBL" id="JPFZ01000007">
    <property type="protein sequence ID" value="KEQ48933.1"/>
    <property type="molecule type" value="Genomic_DNA"/>
</dbReference>
<keyword evidence="1" id="KW-0472">Membrane</keyword>
<evidence type="ECO:0000313" key="2">
    <source>
        <dbReference type="EMBL" id="KEQ48933.1"/>
    </source>
</evidence>
<comment type="caution">
    <text evidence="2">The sequence shown here is derived from an EMBL/GenBank/DDBJ whole genome shotgun (WGS) entry which is preliminary data.</text>
</comment>
<evidence type="ECO:0000313" key="3">
    <source>
        <dbReference type="Proteomes" id="UP000028022"/>
    </source>
</evidence>
<name>A0A081R160_STRMT</name>
<dbReference type="AlphaFoldDB" id="A0A081R160"/>
<proteinExistence type="predicted"/>
<organism evidence="2 3">
    <name type="scientific">Streptococcus mitis</name>
    <dbReference type="NCBI Taxonomy" id="28037"/>
    <lineage>
        <taxon>Bacteria</taxon>
        <taxon>Bacillati</taxon>
        <taxon>Bacillota</taxon>
        <taxon>Bacilli</taxon>
        <taxon>Lactobacillales</taxon>
        <taxon>Streptococcaceae</taxon>
        <taxon>Streptococcus</taxon>
        <taxon>Streptococcus mitis group</taxon>
    </lineage>
</organism>
<protein>
    <submittedName>
        <fullName evidence="2">Uncharacterized protein</fullName>
    </submittedName>
</protein>
<sequence length="103" mass="11763">MKNENKYSLPQVLGGCLGMILTLFITLWLAGVVIQYGWNNIIAATFEIQRITFWQAVGIDLLITAITGNPKGDTEKSWFEILGKVIYWYLVLWALMWIVVIVL</sequence>
<reference evidence="2 3" key="1">
    <citation type="submission" date="2014-05" db="EMBL/GenBank/DDBJ databases">
        <authorList>
            <person name="Daugherty S.C."/>
            <person name="Tallon L.J."/>
            <person name="Sadzewicz L."/>
            <person name="Kilian M."/>
            <person name="Tettelin H."/>
        </authorList>
    </citation>
    <scope>NUCLEOTIDE SEQUENCE [LARGE SCALE GENOMIC DNA]</scope>
    <source>
        <strain evidence="2 3">SK608</strain>
    </source>
</reference>
<keyword evidence="1" id="KW-0812">Transmembrane</keyword>
<accession>A0A081R160</accession>
<dbReference type="Proteomes" id="UP000028022">
    <property type="component" value="Unassembled WGS sequence"/>
</dbReference>
<feature type="transmembrane region" description="Helical" evidence="1">
    <location>
        <begin position="85"/>
        <end position="102"/>
    </location>
</feature>
<feature type="transmembrane region" description="Helical" evidence="1">
    <location>
        <begin position="12"/>
        <end position="38"/>
    </location>
</feature>